<accession>A0ABY1PAD7</accession>
<protein>
    <submittedName>
        <fullName evidence="2">Uncharacterized protein</fullName>
    </submittedName>
</protein>
<reference evidence="2 3" key="1">
    <citation type="submission" date="2017-05" db="EMBL/GenBank/DDBJ databases">
        <authorList>
            <person name="Varghese N."/>
            <person name="Submissions S."/>
        </authorList>
    </citation>
    <scope>NUCLEOTIDE SEQUENCE [LARGE SCALE GENOMIC DNA]</scope>
    <source>
        <strain evidence="2 3">DSM 15949</strain>
    </source>
</reference>
<evidence type="ECO:0000313" key="3">
    <source>
        <dbReference type="Proteomes" id="UP001157914"/>
    </source>
</evidence>
<dbReference type="Proteomes" id="UP001157914">
    <property type="component" value="Unassembled WGS sequence"/>
</dbReference>
<comment type="caution">
    <text evidence="2">The sequence shown here is derived from an EMBL/GenBank/DDBJ whole genome shotgun (WGS) entry which is preliminary data.</text>
</comment>
<keyword evidence="3" id="KW-1185">Reference proteome</keyword>
<sequence length="105" mass="11454">MQVQPIAAIRPLKIRQNPTVNPQNEQEKDSQSGNPFVAGEFGAHQYFARTTGTGSYYGDRSDYYTQVLADGHSSAQTAMERTTRISEYKAPKNDAAAVSVIAVSV</sequence>
<feature type="region of interest" description="Disordered" evidence="1">
    <location>
        <begin position="1"/>
        <end position="38"/>
    </location>
</feature>
<organism evidence="2 3">
    <name type="scientific">Roseibium denhamense</name>
    <dbReference type="NCBI Taxonomy" id="76305"/>
    <lineage>
        <taxon>Bacteria</taxon>
        <taxon>Pseudomonadati</taxon>
        <taxon>Pseudomonadota</taxon>
        <taxon>Alphaproteobacteria</taxon>
        <taxon>Hyphomicrobiales</taxon>
        <taxon>Stappiaceae</taxon>
        <taxon>Roseibium</taxon>
    </lineage>
</organism>
<dbReference type="EMBL" id="FXTT01000004">
    <property type="protein sequence ID" value="SMP29956.1"/>
    <property type="molecule type" value="Genomic_DNA"/>
</dbReference>
<evidence type="ECO:0000256" key="1">
    <source>
        <dbReference type="SAM" id="MobiDB-lite"/>
    </source>
</evidence>
<dbReference type="RefSeq" id="WP_155193441.1">
    <property type="nucleotide sequence ID" value="NZ_BAAAEA010000004.1"/>
</dbReference>
<gene>
    <name evidence="2" type="ORF">SAMN06265374_3167</name>
</gene>
<proteinExistence type="predicted"/>
<name>A0ABY1PAD7_9HYPH</name>
<evidence type="ECO:0000313" key="2">
    <source>
        <dbReference type="EMBL" id="SMP29956.1"/>
    </source>
</evidence>